<feature type="compositionally biased region" description="Low complexity" evidence="1">
    <location>
        <begin position="648"/>
        <end position="667"/>
    </location>
</feature>
<organism evidence="2 3">
    <name type="scientific">Schistosoma bovis</name>
    <name type="common">Blood fluke</name>
    <dbReference type="NCBI Taxonomy" id="6184"/>
    <lineage>
        <taxon>Eukaryota</taxon>
        <taxon>Metazoa</taxon>
        <taxon>Spiralia</taxon>
        <taxon>Lophotrochozoa</taxon>
        <taxon>Platyhelminthes</taxon>
        <taxon>Trematoda</taxon>
        <taxon>Digenea</taxon>
        <taxon>Strigeidida</taxon>
        <taxon>Schistosomatoidea</taxon>
        <taxon>Schistosomatidae</taxon>
        <taxon>Schistosoma</taxon>
    </lineage>
</organism>
<feature type="region of interest" description="Disordered" evidence="1">
    <location>
        <begin position="598"/>
        <end position="619"/>
    </location>
</feature>
<evidence type="ECO:0008006" key="4">
    <source>
        <dbReference type="Google" id="ProtNLM"/>
    </source>
</evidence>
<dbReference type="AlphaFoldDB" id="A0A430Q906"/>
<evidence type="ECO:0000313" key="3">
    <source>
        <dbReference type="Proteomes" id="UP000290809"/>
    </source>
</evidence>
<feature type="region of interest" description="Disordered" evidence="1">
    <location>
        <begin position="508"/>
        <end position="565"/>
    </location>
</feature>
<dbReference type="Proteomes" id="UP000290809">
    <property type="component" value="Unassembled WGS sequence"/>
</dbReference>
<feature type="compositionally biased region" description="Polar residues" evidence="1">
    <location>
        <begin position="537"/>
        <end position="549"/>
    </location>
</feature>
<feature type="region of interest" description="Disordered" evidence="1">
    <location>
        <begin position="641"/>
        <end position="672"/>
    </location>
</feature>
<name>A0A430Q906_SCHBO</name>
<dbReference type="STRING" id="6184.A0A430Q906"/>
<reference evidence="2 3" key="1">
    <citation type="journal article" date="2019" name="PLoS Pathog.">
        <title>Genome sequence of the bovine parasite Schistosoma bovis Tanzania.</title>
        <authorList>
            <person name="Oey H."/>
            <person name="Zakrzewski M."/>
            <person name="Gobert G."/>
            <person name="Gravermann K."/>
            <person name="Stoye J."/>
            <person name="Jones M."/>
            <person name="Mcmanus D."/>
            <person name="Krause L."/>
        </authorList>
    </citation>
    <scope>NUCLEOTIDE SEQUENCE [LARGE SCALE GENOMIC DNA]</scope>
    <source>
        <strain evidence="2 3">TAN1997</strain>
    </source>
</reference>
<proteinExistence type="predicted"/>
<gene>
    <name evidence="2" type="ORF">DC041_0011991</name>
</gene>
<protein>
    <recommendedName>
        <fullName evidence="4">Tensin</fullName>
    </recommendedName>
</protein>
<accession>A0A430Q906</accession>
<dbReference type="EMBL" id="QMKO01002244">
    <property type="protein sequence ID" value="RTG84177.1"/>
    <property type="molecule type" value="Genomic_DNA"/>
</dbReference>
<comment type="caution">
    <text evidence="2">The sequence shown here is derived from an EMBL/GenBank/DDBJ whole genome shotgun (WGS) entry which is preliminary data.</text>
</comment>
<feature type="compositionally biased region" description="Low complexity" evidence="1">
    <location>
        <begin position="522"/>
        <end position="536"/>
    </location>
</feature>
<keyword evidence="3" id="KW-1185">Reference proteome</keyword>
<evidence type="ECO:0000256" key="1">
    <source>
        <dbReference type="SAM" id="MobiDB-lite"/>
    </source>
</evidence>
<sequence length="765" mass="87671">MDWNKKHLNLNESTEFESLITIEPMEVNNIIQDPLNLTFEEYETSQTSDSVHVFPSEPRGVLKKKPRFAVPIIIESEVEKEDVTDKVKSVINENELVEQMDNISFEEYSEKVTDLECQEICSITEQNARLDQLTSRIFATILPENVPIEQSKQDVKQAYKRLNMITNGAQVLVQNCVFSLTSFPNLATMVVFCQKVYDWLALDEYHIILLHAEGEQAKIRLMLLVLALDSFYGSINKYAGYMEIFSPTNSLYILRAPLHIYQIYLYNFPVFEKNKLRLYFKFYTGSPPVHIEYERTDSANLVLNFQSNSNRNIGLQLSGDIIILAYHSRSYPLKRIRLFRGILYSVKFQVYFVCQNLNKVVSILVSEKVQIKIENISKQKTAFNSHSANLLDVQNNPEDRSRLHDSLENLSESIRSRQLPLRLAPCLNKKNHSDYLVAHTKLNSTLCTSKLSHIDDSRINNRDALHNDQKMKSCWDPWMKTSISQRINSRAYECLDSGLEGVQEEFDNVTDQEEEIDCTDGNQNNNEIRNPINKNIQSETDSLESNNTDPSDRRQESESSSSSLSLKKLRPKYLFHIGKSKHKNTESVNDLQIVSTTKPKSEKYCNEQESMPPPSSTTVLKYSKKHKTIATRIVNFFSAHSKHRKMDSNQSINDSSIHSSDSPNNINHLDYDDSSELSLGQQLSGEISTSKRINQKTQACARGIPTDKLGPPCKTRKLISVGTSTHWTDELDSILLMPISSNMEFQHAVHLNHNNTMTDNILKND</sequence>
<feature type="compositionally biased region" description="Acidic residues" evidence="1">
    <location>
        <begin position="508"/>
        <end position="518"/>
    </location>
</feature>
<evidence type="ECO:0000313" key="2">
    <source>
        <dbReference type="EMBL" id="RTG84177.1"/>
    </source>
</evidence>